<dbReference type="AlphaFoldDB" id="A0A0C9T7A2"/>
<accession>A0A0C9T7A2</accession>
<dbReference type="Proteomes" id="UP000053647">
    <property type="component" value="Unassembled WGS sequence"/>
</dbReference>
<reference evidence="3" key="2">
    <citation type="submission" date="2015-01" db="EMBL/GenBank/DDBJ databases">
        <title>Evolutionary Origins and Diversification of the Mycorrhizal Mutualists.</title>
        <authorList>
            <consortium name="DOE Joint Genome Institute"/>
            <consortium name="Mycorrhizal Genomics Consortium"/>
            <person name="Kohler A."/>
            <person name="Kuo A."/>
            <person name="Nagy L.G."/>
            <person name="Floudas D."/>
            <person name="Copeland A."/>
            <person name="Barry K.W."/>
            <person name="Cichocki N."/>
            <person name="Veneault-Fourrey C."/>
            <person name="LaButti K."/>
            <person name="Lindquist E.A."/>
            <person name="Lipzen A."/>
            <person name="Lundell T."/>
            <person name="Morin E."/>
            <person name="Murat C."/>
            <person name="Riley R."/>
            <person name="Ohm R."/>
            <person name="Sun H."/>
            <person name="Tunlid A."/>
            <person name="Henrissat B."/>
            <person name="Grigoriev I.V."/>
            <person name="Hibbett D.S."/>
            <person name="Martin F."/>
        </authorList>
    </citation>
    <scope>NUCLEOTIDE SEQUENCE [LARGE SCALE GENOMIC DNA]</scope>
    <source>
        <strain evidence="3">ATCC 200175</strain>
    </source>
</reference>
<evidence type="ECO:0000256" key="1">
    <source>
        <dbReference type="SAM" id="MobiDB-lite"/>
    </source>
</evidence>
<feature type="compositionally biased region" description="Basic and acidic residues" evidence="1">
    <location>
        <begin position="208"/>
        <end position="221"/>
    </location>
</feature>
<organism evidence="2 3">
    <name type="scientific">Paxillus involutus ATCC 200175</name>
    <dbReference type="NCBI Taxonomy" id="664439"/>
    <lineage>
        <taxon>Eukaryota</taxon>
        <taxon>Fungi</taxon>
        <taxon>Dikarya</taxon>
        <taxon>Basidiomycota</taxon>
        <taxon>Agaricomycotina</taxon>
        <taxon>Agaricomycetes</taxon>
        <taxon>Agaricomycetidae</taxon>
        <taxon>Boletales</taxon>
        <taxon>Paxilineae</taxon>
        <taxon>Paxillaceae</taxon>
        <taxon>Paxillus</taxon>
    </lineage>
</organism>
<feature type="compositionally biased region" description="Acidic residues" evidence="1">
    <location>
        <begin position="405"/>
        <end position="420"/>
    </location>
</feature>
<dbReference type="EMBL" id="KN820024">
    <property type="protein sequence ID" value="KIJ07088.1"/>
    <property type="molecule type" value="Genomic_DNA"/>
</dbReference>
<feature type="region of interest" description="Disordered" evidence="1">
    <location>
        <begin position="347"/>
        <end position="491"/>
    </location>
</feature>
<reference evidence="2 3" key="1">
    <citation type="submission" date="2014-06" db="EMBL/GenBank/DDBJ databases">
        <authorList>
            <consortium name="DOE Joint Genome Institute"/>
            <person name="Kuo A."/>
            <person name="Kohler A."/>
            <person name="Nagy L.G."/>
            <person name="Floudas D."/>
            <person name="Copeland A."/>
            <person name="Barry K.W."/>
            <person name="Cichocki N."/>
            <person name="Veneault-Fourrey C."/>
            <person name="LaButti K."/>
            <person name="Lindquist E.A."/>
            <person name="Lipzen A."/>
            <person name="Lundell T."/>
            <person name="Morin E."/>
            <person name="Murat C."/>
            <person name="Sun H."/>
            <person name="Tunlid A."/>
            <person name="Henrissat B."/>
            <person name="Grigoriev I.V."/>
            <person name="Hibbett D.S."/>
            <person name="Martin F."/>
            <person name="Nordberg H.P."/>
            <person name="Cantor M.N."/>
            <person name="Hua S.X."/>
        </authorList>
    </citation>
    <scope>NUCLEOTIDE SEQUENCE [LARGE SCALE GENOMIC DNA]</scope>
    <source>
        <strain evidence="2 3">ATCC 200175</strain>
    </source>
</reference>
<protein>
    <submittedName>
        <fullName evidence="2">Uncharacterized protein</fullName>
    </submittedName>
</protein>
<feature type="region of interest" description="Disordered" evidence="1">
    <location>
        <begin position="187"/>
        <end position="272"/>
    </location>
</feature>
<feature type="region of interest" description="Disordered" evidence="1">
    <location>
        <begin position="602"/>
        <end position="622"/>
    </location>
</feature>
<feature type="compositionally biased region" description="Basic residues" evidence="1">
    <location>
        <begin position="426"/>
        <end position="435"/>
    </location>
</feature>
<feature type="compositionally biased region" description="Acidic residues" evidence="1">
    <location>
        <begin position="222"/>
        <end position="234"/>
    </location>
</feature>
<sequence>MAAQPIDFQSQVHAKYWQVRTAITQPILDTEHAAFNRKLLDNELSPAWALVFTQGRTDVMFPMHLMSIIMKLQPAANKGSLQSINAANISPDDPECQTSKAYQKGYVVPNNTVTSDHPIGDNRWWEDFHQRYVAAATQRADQERMAKEEELAQRQQKAKEKEEAKQATAAMQAIAEELVRKKKAEAEEERKKAKETKKKKAAPTQAKKQVEKQVEKRAREVDTEESEEVEEDAGEDRGCHASRAISISAGPSRARTPSRASKRVKRTPSEDEAEPNLLNAFYDLPCDNCTAQDIRCRARLYNSKKWMSCVFCRGRKQGCTALATFPAIKTSTNTVLHAANSWQDLVMRGRPVTKGKRSERSKSRTGRQIARAGTAAPEDIHMQSPKGPKATKAKKVKETRVSPDAMDEDQPSDEEPEEDELAMRPKGQKAKKAKSKGKETWTSPDAMDEDSPSDDDREELQALVPTVDKGKGRELPLPSLAPAPSLVPAPSQGEVDIVETRTATLVQQMAKQLTNMQGWDAASNEIDQIADAEDIQWDRRLADMDRLLRESHERHLVLKVRLADSEQERKAVTTESAQARHIITSLQSMYAGMSQFIQFSSNVGGPSGVPPSALGGQPPPSQ</sequence>
<feature type="compositionally biased region" description="Basic and acidic residues" evidence="1">
    <location>
        <begin position="140"/>
        <end position="165"/>
    </location>
</feature>
<dbReference type="HOGENOM" id="CLU_020267_2_0_1"/>
<evidence type="ECO:0000313" key="3">
    <source>
        <dbReference type="Proteomes" id="UP000053647"/>
    </source>
</evidence>
<keyword evidence="3" id="KW-1185">Reference proteome</keyword>
<evidence type="ECO:0000313" key="2">
    <source>
        <dbReference type="EMBL" id="KIJ07088.1"/>
    </source>
</evidence>
<proteinExistence type="predicted"/>
<feature type="compositionally biased region" description="Acidic residues" evidence="1">
    <location>
        <begin position="446"/>
        <end position="458"/>
    </location>
</feature>
<name>A0A0C9T7A2_PAXIN</name>
<feature type="region of interest" description="Disordered" evidence="1">
    <location>
        <begin position="139"/>
        <end position="169"/>
    </location>
</feature>
<gene>
    <name evidence="2" type="ORF">PAXINDRAFT_19708</name>
</gene>